<dbReference type="PRINTS" id="PR00455">
    <property type="entry name" value="HTHTETR"/>
</dbReference>
<evidence type="ECO:0000313" key="7">
    <source>
        <dbReference type="EMBL" id="PQP20021.1"/>
    </source>
</evidence>
<evidence type="ECO:0000256" key="4">
    <source>
        <dbReference type="ARBA" id="ARBA00023163"/>
    </source>
</evidence>
<feature type="domain" description="HTH tetR-type" evidence="6">
    <location>
        <begin position="62"/>
        <end position="122"/>
    </location>
</feature>
<evidence type="ECO:0000256" key="1">
    <source>
        <dbReference type="ARBA" id="ARBA00022491"/>
    </source>
</evidence>
<proteinExistence type="predicted"/>
<keyword evidence="2" id="KW-0805">Transcription regulation</keyword>
<dbReference type="Gene3D" id="1.10.357.10">
    <property type="entry name" value="Tetracycline Repressor, domain 2"/>
    <property type="match status" value="1"/>
</dbReference>
<dbReference type="PROSITE" id="PS50977">
    <property type="entry name" value="HTH_TETR_2"/>
    <property type="match status" value="1"/>
</dbReference>
<dbReference type="InterPro" id="IPR009057">
    <property type="entry name" value="Homeodomain-like_sf"/>
</dbReference>
<dbReference type="SUPFAM" id="SSF48498">
    <property type="entry name" value="Tetracyclin repressor-like, C-terminal domain"/>
    <property type="match status" value="1"/>
</dbReference>
<gene>
    <name evidence="7" type="ORF">C5613_29170</name>
</gene>
<keyword evidence="1" id="KW-0678">Repressor</keyword>
<dbReference type="GO" id="GO:0000976">
    <property type="term" value="F:transcription cis-regulatory region binding"/>
    <property type="evidence" value="ECO:0007669"/>
    <property type="project" value="TreeGrafter"/>
</dbReference>
<comment type="caution">
    <text evidence="7">The sequence shown here is derived from an EMBL/GenBank/DDBJ whole genome shotgun (WGS) entry which is preliminary data.</text>
</comment>
<dbReference type="GO" id="GO:0003700">
    <property type="term" value="F:DNA-binding transcription factor activity"/>
    <property type="evidence" value="ECO:0007669"/>
    <property type="project" value="TreeGrafter"/>
</dbReference>
<dbReference type="Pfam" id="PF17932">
    <property type="entry name" value="TetR_C_24"/>
    <property type="match status" value="1"/>
</dbReference>
<evidence type="ECO:0000256" key="2">
    <source>
        <dbReference type="ARBA" id="ARBA00023015"/>
    </source>
</evidence>
<dbReference type="EMBL" id="PUIO01000042">
    <property type="protein sequence ID" value="PQP20021.1"/>
    <property type="molecule type" value="Genomic_DNA"/>
</dbReference>
<organism evidence="7 8">
    <name type="scientific">Rhodococcus opacus</name>
    <name type="common">Nocardia opaca</name>
    <dbReference type="NCBI Taxonomy" id="37919"/>
    <lineage>
        <taxon>Bacteria</taxon>
        <taxon>Bacillati</taxon>
        <taxon>Actinomycetota</taxon>
        <taxon>Actinomycetes</taxon>
        <taxon>Mycobacteriales</taxon>
        <taxon>Nocardiaceae</taxon>
        <taxon>Rhodococcus</taxon>
    </lineage>
</organism>
<dbReference type="InterPro" id="IPR050109">
    <property type="entry name" value="HTH-type_TetR-like_transc_reg"/>
</dbReference>
<dbReference type="AlphaFoldDB" id="A0A2S8IYY9"/>
<dbReference type="Gene3D" id="1.10.10.60">
    <property type="entry name" value="Homeodomain-like"/>
    <property type="match status" value="1"/>
</dbReference>
<sequence>MRISFGTVQKTTWREPRDRAHPRCACWRRHETDGTACLRFTSWVRSNVSESDRGGKLSAKRLERRQDILAAATVLFSRQGYHATGVAELSEAVGLGAGALYHHMGSKEELLYDVCAPAIRAVLDFGPELLAMNANAEEKIRLLARRHMRNVHERQLELRIALREVDSLTGQRGHDMQELRDATENLWEDIIDQGVESGELSNVTPLFVKFLLGALNYTVIWYDRDGALSPDEIADQVVEMVLTNPAHGIAPSG</sequence>
<dbReference type="PANTHER" id="PTHR30055:SF175">
    <property type="entry name" value="HTH-TYPE TRANSCRIPTIONAL REPRESSOR KSTR2"/>
    <property type="match status" value="1"/>
</dbReference>
<name>A0A2S8IYY9_RHOOP</name>
<dbReference type="InterPro" id="IPR041490">
    <property type="entry name" value="KstR2_TetR_C"/>
</dbReference>
<keyword evidence="4" id="KW-0804">Transcription</keyword>
<dbReference type="InterPro" id="IPR036271">
    <property type="entry name" value="Tet_transcr_reg_TetR-rel_C_sf"/>
</dbReference>
<feature type="DNA-binding region" description="H-T-H motif" evidence="5">
    <location>
        <begin position="85"/>
        <end position="104"/>
    </location>
</feature>
<dbReference type="InterPro" id="IPR001647">
    <property type="entry name" value="HTH_TetR"/>
</dbReference>
<protein>
    <submittedName>
        <fullName evidence="7">TetR/AcrR family transcriptional regulator</fullName>
    </submittedName>
</protein>
<evidence type="ECO:0000256" key="3">
    <source>
        <dbReference type="ARBA" id="ARBA00023125"/>
    </source>
</evidence>
<dbReference type="SUPFAM" id="SSF46689">
    <property type="entry name" value="Homeodomain-like"/>
    <property type="match status" value="1"/>
</dbReference>
<reference evidence="8" key="1">
    <citation type="submission" date="2018-02" db="EMBL/GenBank/DDBJ databases">
        <title>Draft genome sequencing of Rhodococcus opacus KU647198.</title>
        <authorList>
            <person name="Zheng B.-X."/>
        </authorList>
    </citation>
    <scope>NUCLEOTIDE SEQUENCE [LARGE SCALE GENOMIC DNA]</scope>
    <source>
        <strain evidence="8">04-OD7</strain>
    </source>
</reference>
<keyword evidence="3 5" id="KW-0238">DNA-binding</keyword>
<dbReference type="PANTHER" id="PTHR30055">
    <property type="entry name" value="HTH-TYPE TRANSCRIPTIONAL REGULATOR RUTR"/>
    <property type="match status" value="1"/>
</dbReference>
<evidence type="ECO:0000259" key="6">
    <source>
        <dbReference type="PROSITE" id="PS50977"/>
    </source>
</evidence>
<accession>A0A2S8IYY9</accession>
<evidence type="ECO:0000313" key="8">
    <source>
        <dbReference type="Proteomes" id="UP000239290"/>
    </source>
</evidence>
<evidence type="ECO:0000256" key="5">
    <source>
        <dbReference type="PROSITE-ProRule" id="PRU00335"/>
    </source>
</evidence>
<dbReference type="Proteomes" id="UP000239290">
    <property type="component" value="Unassembled WGS sequence"/>
</dbReference>
<dbReference type="Pfam" id="PF00440">
    <property type="entry name" value="TetR_N"/>
    <property type="match status" value="1"/>
</dbReference>